<keyword evidence="4" id="KW-1185">Reference proteome</keyword>
<name>A0ABQ4J3P8_9ACTN</name>
<dbReference type="InterPro" id="IPR015797">
    <property type="entry name" value="NUDIX_hydrolase-like_dom_sf"/>
</dbReference>
<dbReference type="PROSITE" id="PS51462">
    <property type="entry name" value="NUDIX"/>
    <property type="match status" value="1"/>
</dbReference>
<dbReference type="PROSITE" id="PS00893">
    <property type="entry name" value="NUDIX_BOX"/>
    <property type="match status" value="1"/>
</dbReference>
<dbReference type="SUPFAM" id="SSF55811">
    <property type="entry name" value="Nudix"/>
    <property type="match status" value="1"/>
</dbReference>
<gene>
    <name evidence="3" type="ORF">Vlu01_54310</name>
</gene>
<evidence type="ECO:0000313" key="4">
    <source>
        <dbReference type="Proteomes" id="UP000643165"/>
    </source>
</evidence>
<dbReference type="Gene3D" id="3.90.79.10">
    <property type="entry name" value="Nucleoside Triphosphate Pyrophosphohydrolase"/>
    <property type="match status" value="1"/>
</dbReference>
<evidence type="ECO:0000256" key="1">
    <source>
        <dbReference type="ARBA" id="ARBA00022801"/>
    </source>
</evidence>
<organism evidence="3 4">
    <name type="scientific">Micromonospora lutea</name>
    <dbReference type="NCBI Taxonomy" id="419825"/>
    <lineage>
        <taxon>Bacteria</taxon>
        <taxon>Bacillati</taxon>
        <taxon>Actinomycetota</taxon>
        <taxon>Actinomycetes</taxon>
        <taxon>Micromonosporales</taxon>
        <taxon>Micromonosporaceae</taxon>
        <taxon>Micromonospora</taxon>
    </lineage>
</organism>
<protein>
    <submittedName>
        <fullName evidence="3">DNA mismatch repair protein MutT</fullName>
    </submittedName>
</protein>
<dbReference type="PANTHER" id="PTHR21340:SF0">
    <property type="entry name" value="BIS(5'-NUCLEOSYL)-TETRAPHOSPHATASE [ASYMMETRICAL]"/>
    <property type="match status" value="1"/>
</dbReference>
<comment type="caution">
    <text evidence="3">The sequence shown here is derived from an EMBL/GenBank/DDBJ whole genome shotgun (WGS) entry which is preliminary data.</text>
</comment>
<dbReference type="InterPro" id="IPR020084">
    <property type="entry name" value="NUDIX_hydrolase_CS"/>
</dbReference>
<dbReference type="CDD" id="cd03674">
    <property type="entry name" value="NUDIX_Hydrolase"/>
    <property type="match status" value="1"/>
</dbReference>
<dbReference type="EMBL" id="BOPB01000043">
    <property type="protein sequence ID" value="GIJ24807.1"/>
    <property type="molecule type" value="Genomic_DNA"/>
</dbReference>
<dbReference type="PANTHER" id="PTHR21340">
    <property type="entry name" value="DIADENOSINE 5,5-P1,P4-TETRAPHOSPHATE PYROPHOSPHOHYDROLASE MUTT"/>
    <property type="match status" value="1"/>
</dbReference>
<dbReference type="InterPro" id="IPR000086">
    <property type="entry name" value="NUDIX_hydrolase_dom"/>
</dbReference>
<dbReference type="InterPro" id="IPR051325">
    <property type="entry name" value="Nudix_hydrolase_domain"/>
</dbReference>
<dbReference type="Pfam" id="PF00293">
    <property type="entry name" value="NUDIX"/>
    <property type="match status" value="1"/>
</dbReference>
<keyword evidence="1" id="KW-0378">Hydrolase</keyword>
<accession>A0ABQ4J3P8</accession>
<feature type="domain" description="Nudix hydrolase" evidence="2">
    <location>
        <begin position="52"/>
        <end position="188"/>
    </location>
</feature>
<dbReference type="Proteomes" id="UP000643165">
    <property type="component" value="Unassembled WGS sequence"/>
</dbReference>
<evidence type="ECO:0000313" key="3">
    <source>
        <dbReference type="EMBL" id="GIJ24807.1"/>
    </source>
</evidence>
<proteinExistence type="predicted"/>
<sequence>MRATRELLDEIYALIDKLQPFDSLEARHRRESLAWLRETDDVFRRVKPRTPSPHLVAYFLLHDDLDGSVLLVDHIKAGLWLPAGGHVEPGEHPAGTVRREVVEELGVPAVFLPQLGERPLFLTVTETVGTLEERHTDVSLWFVLASSRDQVLTPDPSEFRGIRWWTPQEVRAADPKTLDPHMGRLISKLTTL</sequence>
<evidence type="ECO:0000259" key="2">
    <source>
        <dbReference type="PROSITE" id="PS51462"/>
    </source>
</evidence>
<reference evidence="3 4" key="1">
    <citation type="submission" date="2021-01" db="EMBL/GenBank/DDBJ databases">
        <title>Whole genome shotgun sequence of Verrucosispora lutea NBRC 106530.</title>
        <authorList>
            <person name="Komaki H."/>
            <person name="Tamura T."/>
        </authorList>
    </citation>
    <scope>NUCLEOTIDE SEQUENCE [LARGE SCALE GENOMIC DNA]</scope>
    <source>
        <strain evidence="3 4">NBRC 106530</strain>
    </source>
</reference>